<evidence type="ECO:0000313" key="1">
    <source>
        <dbReference type="EMBL" id="KWV89601.1"/>
    </source>
</evidence>
<dbReference type="EMBL" id="LCYA01000029">
    <property type="protein sequence ID" value="KWV89601.1"/>
    <property type="molecule type" value="Genomic_DNA"/>
</dbReference>
<sequence length="96" mass="9857">MRVQTSAKKSKLCEARGINTFLVWWIGRPVSRVSSSARCGTFCSISSPSLRIKRARSLAGVLAHLGNAALAAATACATSSAPPLATSPMASPVAGL</sequence>
<comment type="caution">
    <text evidence="1">The sequence shown here is derived from an EMBL/GenBank/DDBJ whole genome shotgun (WGS) entry which is preliminary data.</text>
</comment>
<protein>
    <submittedName>
        <fullName evidence="1">Uncharacterized protein</fullName>
    </submittedName>
</protein>
<organism evidence="1 2">
    <name type="scientific">Pseudomonas fluorescens</name>
    <dbReference type="NCBI Taxonomy" id="294"/>
    <lineage>
        <taxon>Bacteria</taxon>
        <taxon>Pseudomonadati</taxon>
        <taxon>Pseudomonadota</taxon>
        <taxon>Gammaproteobacteria</taxon>
        <taxon>Pseudomonadales</taxon>
        <taxon>Pseudomonadaceae</taxon>
        <taxon>Pseudomonas</taxon>
    </lineage>
</organism>
<reference evidence="1 2" key="1">
    <citation type="submission" date="2015-05" db="EMBL/GenBank/DDBJ databases">
        <title>A genomic and transcriptomic approach to investigate the blue pigment phenotype in Pseudomonas fluorescens.</title>
        <authorList>
            <person name="Andreani N.A."/>
            <person name="Cardazzo B."/>
        </authorList>
    </citation>
    <scope>NUCLEOTIDE SEQUENCE [LARGE SCALE GENOMIC DNA]</scope>
    <source>
        <strain evidence="1 2">Ps_22</strain>
    </source>
</reference>
<dbReference type="PATRIC" id="fig|294.194.peg.813"/>
<accession>A0A109LL67</accession>
<dbReference type="Proteomes" id="UP000061348">
    <property type="component" value="Unassembled WGS sequence"/>
</dbReference>
<gene>
    <name evidence="1" type="ORF">PFLmoz3_00714</name>
</gene>
<name>A0A109LL67_PSEFL</name>
<proteinExistence type="predicted"/>
<evidence type="ECO:0000313" key="2">
    <source>
        <dbReference type="Proteomes" id="UP000061348"/>
    </source>
</evidence>
<dbReference type="AlphaFoldDB" id="A0A109LL67"/>